<dbReference type="EMBL" id="JBHTHU010000005">
    <property type="protein sequence ID" value="MFD0750305.1"/>
    <property type="molecule type" value="Genomic_DNA"/>
</dbReference>
<dbReference type="RefSeq" id="WP_377099446.1">
    <property type="nucleotide sequence ID" value="NZ_JBHTHU010000005.1"/>
</dbReference>
<dbReference type="PRINTS" id="PR00119">
    <property type="entry name" value="CATATPASE"/>
</dbReference>
<dbReference type="Gene3D" id="3.40.50.1000">
    <property type="entry name" value="HAD superfamily/HAD-like"/>
    <property type="match status" value="1"/>
</dbReference>
<dbReference type="Pfam" id="PF00122">
    <property type="entry name" value="E1-E2_ATPase"/>
    <property type="match status" value="1"/>
</dbReference>
<dbReference type="Proteomes" id="UP001596958">
    <property type="component" value="Unassembled WGS sequence"/>
</dbReference>
<evidence type="ECO:0000256" key="10">
    <source>
        <dbReference type="ARBA" id="ARBA00023065"/>
    </source>
</evidence>
<feature type="transmembrane region" description="Helical" evidence="12">
    <location>
        <begin position="423"/>
        <end position="441"/>
    </location>
</feature>
<feature type="transmembrane region" description="Helical" evidence="12">
    <location>
        <begin position="241"/>
        <end position="260"/>
    </location>
</feature>
<keyword evidence="8" id="KW-1278">Translocase</keyword>
<dbReference type="PANTHER" id="PTHR43520:SF5">
    <property type="entry name" value="CATION-TRANSPORTING P-TYPE ATPASE-RELATED"/>
    <property type="match status" value="1"/>
</dbReference>
<evidence type="ECO:0000256" key="7">
    <source>
        <dbReference type="ARBA" id="ARBA00022842"/>
    </source>
</evidence>
<dbReference type="InterPro" id="IPR008250">
    <property type="entry name" value="ATPase_P-typ_transduc_dom_A_sf"/>
</dbReference>
<gene>
    <name evidence="15" type="ORF">ACFQZS_09145</name>
</gene>
<feature type="transmembrane region" description="Helical" evidence="12">
    <location>
        <begin position="767"/>
        <end position="792"/>
    </location>
</feature>
<organism evidence="15 16">
    <name type="scientific">Mucilaginibacter calamicampi</name>
    <dbReference type="NCBI Taxonomy" id="1302352"/>
    <lineage>
        <taxon>Bacteria</taxon>
        <taxon>Pseudomonadati</taxon>
        <taxon>Bacteroidota</taxon>
        <taxon>Sphingobacteriia</taxon>
        <taxon>Sphingobacteriales</taxon>
        <taxon>Sphingobacteriaceae</taxon>
        <taxon>Mucilaginibacter</taxon>
    </lineage>
</organism>
<keyword evidence="2" id="KW-0813">Transport</keyword>
<dbReference type="InterPro" id="IPR021993">
    <property type="entry name" value="ATPase-cat-bd"/>
</dbReference>
<dbReference type="NCBIfam" id="TIGR01494">
    <property type="entry name" value="ATPase_P-type"/>
    <property type="match status" value="1"/>
</dbReference>
<evidence type="ECO:0000256" key="8">
    <source>
        <dbReference type="ARBA" id="ARBA00022967"/>
    </source>
</evidence>
<dbReference type="InterPro" id="IPR036412">
    <property type="entry name" value="HAD-like_sf"/>
</dbReference>
<evidence type="ECO:0000256" key="3">
    <source>
        <dbReference type="ARBA" id="ARBA00022475"/>
    </source>
</evidence>
<keyword evidence="16" id="KW-1185">Reference proteome</keyword>
<dbReference type="InterPro" id="IPR036163">
    <property type="entry name" value="HMA_dom_sf"/>
</dbReference>
<keyword evidence="9 12" id="KW-1133">Transmembrane helix</keyword>
<protein>
    <submittedName>
        <fullName evidence="15">Heavy metal translocating P-type ATPase</fullName>
    </submittedName>
</protein>
<dbReference type="PANTHER" id="PTHR43520">
    <property type="entry name" value="ATP7, ISOFORM B"/>
    <property type="match status" value="1"/>
</dbReference>
<keyword evidence="6" id="KW-0479">Metal-binding</keyword>
<dbReference type="SUPFAM" id="SSF81653">
    <property type="entry name" value="Calcium ATPase, transduction domain A"/>
    <property type="match status" value="1"/>
</dbReference>
<feature type="transmembrane region" description="Helical" evidence="12">
    <location>
        <begin position="740"/>
        <end position="761"/>
    </location>
</feature>
<dbReference type="InterPro" id="IPR001757">
    <property type="entry name" value="P_typ_ATPase"/>
</dbReference>
<keyword evidence="11 12" id="KW-0472">Membrane</keyword>
<dbReference type="Pfam" id="PF00702">
    <property type="entry name" value="Hydrolase"/>
    <property type="match status" value="1"/>
</dbReference>
<reference evidence="16" key="1">
    <citation type="journal article" date="2019" name="Int. J. Syst. Evol. Microbiol.">
        <title>The Global Catalogue of Microorganisms (GCM) 10K type strain sequencing project: providing services to taxonomists for standard genome sequencing and annotation.</title>
        <authorList>
            <consortium name="The Broad Institute Genomics Platform"/>
            <consortium name="The Broad Institute Genome Sequencing Center for Infectious Disease"/>
            <person name="Wu L."/>
            <person name="Ma J."/>
        </authorList>
    </citation>
    <scope>NUCLEOTIDE SEQUENCE [LARGE SCALE GENOMIC DNA]</scope>
    <source>
        <strain evidence="16">CCUG 63418</strain>
    </source>
</reference>
<keyword evidence="7" id="KW-0460">Magnesium</keyword>
<evidence type="ECO:0000256" key="12">
    <source>
        <dbReference type="SAM" id="Phobius"/>
    </source>
</evidence>
<dbReference type="PRINTS" id="PR00943">
    <property type="entry name" value="CUATPASE"/>
</dbReference>
<comment type="caution">
    <text evidence="15">The sequence shown here is derived from an EMBL/GenBank/DDBJ whole genome shotgun (WGS) entry which is preliminary data.</text>
</comment>
<proteinExistence type="predicted"/>
<feature type="domain" description="Putative metal-binding" evidence="14">
    <location>
        <begin position="10"/>
        <end position="73"/>
    </location>
</feature>
<dbReference type="InterPro" id="IPR023214">
    <property type="entry name" value="HAD_sf"/>
</dbReference>
<evidence type="ECO:0000256" key="1">
    <source>
        <dbReference type="ARBA" id="ARBA00004651"/>
    </source>
</evidence>
<evidence type="ECO:0000256" key="11">
    <source>
        <dbReference type="ARBA" id="ARBA00023136"/>
    </source>
</evidence>
<dbReference type="SUPFAM" id="SSF56784">
    <property type="entry name" value="HAD-like"/>
    <property type="match status" value="1"/>
</dbReference>
<accession>A0ABW2Z0N3</accession>
<evidence type="ECO:0000313" key="16">
    <source>
        <dbReference type="Proteomes" id="UP001596958"/>
    </source>
</evidence>
<keyword evidence="5 12" id="KW-0812">Transmembrane</keyword>
<feature type="transmembrane region" description="Helical" evidence="12">
    <location>
        <begin position="266"/>
        <end position="287"/>
    </location>
</feature>
<dbReference type="Pfam" id="PF12156">
    <property type="entry name" value="ATPase-cat_bd"/>
    <property type="match status" value="1"/>
</dbReference>
<evidence type="ECO:0000259" key="13">
    <source>
        <dbReference type="Pfam" id="PF00122"/>
    </source>
</evidence>
<evidence type="ECO:0000259" key="14">
    <source>
        <dbReference type="Pfam" id="PF12156"/>
    </source>
</evidence>
<comment type="subcellular location">
    <subcellularLocation>
        <location evidence="1">Cell membrane</location>
        <topology evidence="1">Multi-pass membrane protein</topology>
    </subcellularLocation>
</comment>
<evidence type="ECO:0000313" key="15">
    <source>
        <dbReference type="EMBL" id="MFD0750305.1"/>
    </source>
</evidence>
<evidence type="ECO:0000256" key="2">
    <source>
        <dbReference type="ARBA" id="ARBA00022448"/>
    </source>
</evidence>
<dbReference type="Gene3D" id="3.40.1110.10">
    <property type="entry name" value="Calcium-transporting ATPase, cytoplasmic domain N"/>
    <property type="match status" value="1"/>
</dbReference>
<dbReference type="Gene3D" id="2.70.150.10">
    <property type="entry name" value="Calcium-transporting ATPase, cytoplasmic transduction domain A"/>
    <property type="match status" value="1"/>
</dbReference>
<evidence type="ECO:0000256" key="6">
    <source>
        <dbReference type="ARBA" id="ARBA00022723"/>
    </source>
</evidence>
<evidence type="ECO:0000256" key="9">
    <source>
        <dbReference type="ARBA" id="ARBA00022989"/>
    </source>
</evidence>
<name>A0ABW2Z0N3_9SPHI</name>
<feature type="transmembrane region" description="Helical" evidence="12">
    <location>
        <begin position="173"/>
        <end position="196"/>
    </location>
</feature>
<keyword evidence="3" id="KW-1003">Cell membrane</keyword>
<evidence type="ECO:0000256" key="5">
    <source>
        <dbReference type="ARBA" id="ARBA00022692"/>
    </source>
</evidence>
<feature type="domain" description="P-type ATPase A" evidence="13">
    <location>
        <begin position="306"/>
        <end position="400"/>
    </location>
</feature>
<keyword evidence="10" id="KW-0406">Ion transport</keyword>
<feature type="transmembrane region" description="Helical" evidence="12">
    <location>
        <begin position="208"/>
        <end position="229"/>
    </location>
</feature>
<evidence type="ECO:0000256" key="4">
    <source>
        <dbReference type="ARBA" id="ARBA00022553"/>
    </source>
</evidence>
<keyword evidence="4" id="KW-0597">Phosphoprotein</keyword>
<dbReference type="InterPro" id="IPR023299">
    <property type="entry name" value="ATPase_P-typ_cyto_dom_N"/>
</dbReference>
<dbReference type="SUPFAM" id="SSF55008">
    <property type="entry name" value="HMA, heavy metal-associated domain"/>
    <property type="match status" value="1"/>
</dbReference>
<dbReference type="InterPro" id="IPR059000">
    <property type="entry name" value="ATPase_P-type_domA"/>
</dbReference>
<sequence>MSVITLDTTTCYHCGNDCGNDQFSIGDKDFCCHGCKEVYSILSKSGLGNYYCYNDHPGANRDKEDNRLDYLLEPSIVKDLVEYADDNITIVTFYIPHIHCSSCIWLLEQMNRLNPAIYFSRVDFLRKQVNIRFNSKEITLKGVVELLVLIGYDPLISLQDIVKKQVFSKKDDLVRKIAVAGFCFGNVMLLSFPEYLGFSAHDASFKYFFGWLNLLFTVPVTFYSGLGYITSAYTSLRNKVLTIDFPLALGIVVLFVRSWAEIITNTGAGFVDTLCGLIFFLLIGKFVQRKTYYHLSFERDYRSFFPVAVQVLDENGEKHVPLSDLQVGQRIRIRHQEIIPADAILLKGDAKVDFSFVTGESVPLNKTLGEVIYAGGRQMAGAIELEVVKPVSQSYLTRLWNNEAFTRSQDDRVETFNQKMSKYFTAVLLAVAFGSFLYWMPSDMHRAIASLTAVLIIACPCALALSTPFTMSAALGIFDRNFFYLKNAAVVEQIAAIDTLVFDKTGTISVAGGGNVSLESDLTMYEKDAVSAVCANSSHPLSQLICQYLGEASRGNFVEFYNEVAGKGITAQVNGKAIKLGSAKFILDAGDGGSGDNGSQVHILIDERYRGYFAIKHQYRQGVYDMRKLKPDYKLFLLSGDHNHERANLSTVFGDEGGMFFQQSPQDKLDFINKLQQQGSKVMMLGDGLNDSGALKQSDAGIAVTDNVNNFSPGSDAILDGRSLAKLPSFLKFSKDALRVIYASFCISLLYNLIGLSFAVTGKLSPVIAAILMPISTVTIISFTSIATHLAAKKRKLL</sequence>
<feature type="transmembrane region" description="Helical" evidence="12">
    <location>
        <begin position="447"/>
        <end position="478"/>
    </location>
</feature>